<keyword evidence="2" id="KW-0732">Signal</keyword>
<gene>
    <name evidence="7" type="ORF">GC093_27260</name>
</gene>
<evidence type="ECO:0000313" key="8">
    <source>
        <dbReference type="Proteomes" id="UP000641588"/>
    </source>
</evidence>
<evidence type="ECO:0000313" key="7">
    <source>
        <dbReference type="EMBL" id="NOU96893.1"/>
    </source>
</evidence>
<dbReference type="PANTHER" id="PTHR43649">
    <property type="entry name" value="ARABINOSE-BINDING PROTEIN-RELATED"/>
    <property type="match status" value="1"/>
</dbReference>
<reference evidence="7" key="1">
    <citation type="submission" date="2019-10" db="EMBL/GenBank/DDBJ databases">
        <title>Description of Paenibacillus glebae sp. nov.</title>
        <authorList>
            <person name="Carlier A."/>
            <person name="Qi S."/>
        </authorList>
    </citation>
    <scope>NUCLEOTIDE SEQUENCE</scope>
    <source>
        <strain evidence="7">LMG 31456</strain>
    </source>
</reference>
<feature type="region of interest" description="Disordered" evidence="6">
    <location>
        <begin position="19"/>
        <end position="44"/>
    </location>
</feature>
<proteinExistence type="predicted"/>
<dbReference type="SUPFAM" id="SSF53850">
    <property type="entry name" value="Periplasmic binding protein-like II"/>
    <property type="match status" value="1"/>
</dbReference>
<evidence type="ECO:0000256" key="3">
    <source>
        <dbReference type="ARBA" id="ARBA00023136"/>
    </source>
</evidence>
<keyword evidence="1" id="KW-1003">Cell membrane</keyword>
<keyword evidence="8" id="KW-1185">Reference proteome</keyword>
<keyword evidence="5" id="KW-0449">Lipoprotein</keyword>
<evidence type="ECO:0000256" key="6">
    <source>
        <dbReference type="SAM" id="MobiDB-lite"/>
    </source>
</evidence>
<dbReference type="InterPro" id="IPR006059">
    <property type="entry name" value="SBP"/>
</dbReference>
<organism evidence="7 8">
    <name type="scientific">Paenibacillus foliorum</name>
    <dbReference type="NCBI Taxonomy" id="2654974"/>
    <lineage>
        <taxon>Bacteria</taxon>
        <taxon>Bacillati</taxon>
        <taxon>Bacillota</taxon>
        <taxon>Bacilli</taxon>
        <taxon>Bacillales</taxon>
        <taxon>Paenibacillaceae</taxon>
        <taxon>Paenibacillus</taxon>
    </lineage>
</organism>
<keyword evidence="3" id="KW-0472">Membrane</keyword>
<evidence type="ECO:0000256" key="2">
    <source>
        <dbReference type="ARBA" id="ARBA00022729"/>
    </source>
</evidence>
<dbReference type="PANTHER" id="PTHR43649:SF33">
    <property type="entry name" value="POLYGALACTURONAN_RHAMNOGALACTURONAN-BINDING PROTEIN YTCQ"/>
    <property type="match status" value="1"/>
</dbReference>
<protein>
    <submittedName>
        <fullName evidence="7">Extracellular solute-binding protein</fullName>
    </submittedName>
</protein>
<dbReference type="Pfam" id="PF13416">
    <property type="entry name" value="SBP_bac_8"/>
    <property type="match status" value="1"/>
</dbReference>
<sequence length="526" mass="59775">MKGLTGAIVVSVALTGCQTGSNEKAAGTPEAKAGEQGNKQASADGKVLDKKIEVSVFMRPRPESVESNDLLWMKPISEKTNVNFKWLKAPTDTNDYIEKFNLTLAGGSLPDLMEATPDLLNKGGENGVFEPLNKLIDQYMPNFKKLVEKNPAIMKDIKSDDGNIYFFPQISAVKTINLQIYRQDWLDKLGLKEPKTTEEIYQTLKAFKEKDPNGNGKNDEIPFTTRNKIKGLLPFVEPFGVSFEEDFYVENGQVKYTYTDPRLKDALAFTAKLYSEGLIDKEYITNDQKIWESRFTNEVSGATFDSFPRVDYLEKLVAKANPNVNMTGLIPPQGPTGIAPYTKSQQTLIKNGFGISSKSKYKVELAKVHDWFYSPEGQLAMNFGKLGETYTMENNEPKYTDLVMKDKNNSPLIKMYELGHREFAYAWDIRYENAMVPPKLAKIRDSVTPFIKDKYPVTLSFKQQERDVLNSKFTEISTYKDEMINKFIMGSEPISKFDDYMKQIDKMGIDAVLKIQQASYDRYLKR</sequence>
<dbReference type="AlphaFoldDB" id="A0A972K4F2"/>
<dbReference type="PROSITE" id="PS51257">
    <property type="entry name" value="PROKAR_LIPOPROTEIN"/>
    <property type="match status" value="1"/>
</dbReference>
<evidence type="ECO:0000256" key="1">
    <source>
        <dbReference type="ARBA" id="ARBA00022475"/>
    </source>
</evidence>
<name>A0A972K4F2_9BACL</name>
<keyword evidence="4" id="KW-0564">Palmitate</keyword>
<comment type="caution">
    <text evidence="7">The sequence shown here is derived from an EMBL/GenBank/DDBJ whole genome shotgun (WGS) entry which is preliminary data.</text>
</comment>
<dbReference type="EMBL" id="WHOD01000102">
    <property type="protein sequence ID" value="NOU96893.1"/>
    <property type="molecule type" value="Genomic_DNA"/>
</dbReference>
<dbReference type="Proteomes" id="UP000641588">
    <property type="component" value="Unassembled WGS sequence"/>
</dbReference>
<evidence type="ECO:0000256" key="4">
    <source>
        <dbReference type="ARBA" id="ARBA00023139"/>
    </source>
</evidence>
<evidence type="ECO:0000256" key="5">
    <source>
        <dbReference type="ARBA" id="ARBA00023288"/>
    </source>
</evidence>
<dbReference type="InterPro" id="IPR050490">
    <property type="entry name" value="Bact_solute-bd_prot1"/>
</dbReference>
<dbReference type="Gene3D" id="3.40.190.10">
    <property type="entry name" value="Periplasmic binding protein-like II"/>
    <property type="match status" value="2"/>
</dbReference>
<accession>A0A972K4F2</accession>